<dbReference type="EnsemblPlants" id="MELO3C028879.2.1">
    <property type="protein sequence ID" value="MELO3C028879.2.1"/>
    <property type="gene ID" value="MELO3C028879.2"/>
</dbReference>
<evidence type="ECO:0000313" key="1">
    <source>
        <dbReference type="EnsemblPlants" id="MELO3C028879.2.1"/>
    </source>
</evidence>
<sequence>MFRASELILWHRHTHIFLKYRSEAHSLEGEQRCNTKRSKRWPMLFQRVKNAHLVSETT</sequence>
<reference evidence="1" key="1">
    <citation type="submission" date="2023-03" db="UniProtKB">
        <authorList>
            <consortium name="EnsemblPlants"/>
        </authorList>
    </citation>
    <scope>IDENTIFICATION</scope>
</reference>
<dbReference type="AlphaFoldDB" id="A0A9I9E519"/>
<accession>A0A9I9E519</accession>
<organism evidence="1">
    <name type="scientific">Cucumis melo</name>
    <name type="common">Muskmelon</name>
    <dbReference type="NCBI Taxonomy" id="3656"/>
    <lineage>
        <taxon>Eukaryota</taxon>
        <taxon>Viridiplantae</taxon>
        <taxon>Streptophyta</taxon>
        <taxon>Embryophyta</taxon>
        <taxon>Tracheophyta</taxon>
        <taxon>Spermatophyta</taxon>
        <taxon>Magnoliopsida</taxon>
        <taxon>eudicotyledons</taxon>
        <taxon>Gunneridae</taxon>
        <taxon>Pentapetalae</taxon>
        <taxon>rosids</taxon>
        <taxon>fabids</taxon>
        <taxon>Cucurbitales</taxon>
        <taxon>Cucurbitaceae</taxon>
        <taxon>Benincaseae</taxon>
        <taxon>Cucumis</taxon>
    </lineage>
</organism>
<name>A0A9I9E519_CUCME</name>
<proteinExistence type="predicted"/>
<dbReference type="Gramene" id="MELO3C028879.2.1">
    <property type="protein sequence ID" value="MELO3C028879.2.1"/>
    <property type="gene ID" value="MELO3C028879.2"/>
</dbReference>
<protein>
    <submittedName>
        <fullName evidence="1">Uncharacterized protein</fullName>
    </submittedName>
</protein>